<feature type="compositionally biased region" description="Polar residues" evidence="1">
    <location>
        <begin position="144"/>
        <end position="153"/>
    </location>
</feature>
<dbReference type="Proteomes" id="UP000298652">
    <property type="component" value="Chromosome 3"/>
</dbReference>
<organism evidence="3 4">
    <name type="scientific">Setaria viridis</name>
    <name type="common">Green bristlegrass</name>
    <name type="synonym">Setaria italica subsp. viridis</name>
    <dbReference type="NCBI Taxonomy" id="4556"/>
    <lineage>
        <taxon>Eukaryota</taxon>
        <taxon>Viridiplantae</taxon>
        <taxon>Streptophyta</taxon>
        <taxon>Embryophyta</taxon>
        <taxon>Tracheophyta</taxon>
        <taxon>Spermatophyta</taxon>
        <taxon>Magnoliopsida</taxon>
        <taxon>Liliopsida</taxon>
        <taxon>Poales</taxon>
        <taxon>Poaceae</taxon>
        <taxon>PACMAD clade</taxon>
        <taxon>Panicoideae</taxon>
        <taxon>Panicodae</taxon>
        <taxon>Paniceae</taxon>
        <taxon>Cenchrinae</taxon>
        <taxon>Setaria</taxon>
    </lineage>
</organism>
<reference evidence="3" key="1">
    <citation type="submission" date="2019-03" db="EMBL/GenBank/DDBJ databases">
        <title>WGS assembly of Setaria viridis.</title>
        <authorList>
            <person name="Huang P."/>
            <person name="Jenkins J."/>
            <person name="Grimwood J."/>
            <person name="Barry K."/>
            <person name="Healey A."/>
            <person name="Mamidi S."/>
            <person name="Sreedasyam A."/>
            <person name="Shu S."/>
            <person name="Feldman M."/>
            <person name="Wu J."/>
            <person name="Yu Y."/>
            <person name="Chen C."/>
            <person name="Johnson J."/>
            <person name="Rokhsar D."/>
            <person name="Baxter I."/>
            <person name="Schmutz J."/>
            <person name="Brutnell T."/>
            <person name="Kellogg E."/>
        </authorList>
    </citation>
    <scope>NUCLEOTIDE SEQUENCE [LARGE SCALE GENOMIC DNA]</scope>
</reference>
<dbReference type="EMBL" id="CM016554">
    <property type="protein sequence ID" value="TKW26362.1"/>
    <property type="molecule type" value="Genomic_DNA"/>
</dbReference>
<feature type="compositionally biased region" description="Basic and acidic residues" evidence="1">
    <location>
        <begin position="225"/>
        <end position="235"/>
    </location>
</feature>
<dbReference type="PANTHER" id="PTHR33018:SF34">
    <property type="entry name" value="OS02G0472350 PROTEIN"/>
    <property type="match status" value="1"/>
</dbReference>
<dbReference type="OMA" id="MTHEERW"/>
<protein>
    <recommendedName>
        <fullName evidence="2">DUF8039 domain-containing protein</fullName>
    </recommendedName>
</protein>
<evidence type="ECO:0000259" key="2">
    <source>
        <dbReference type="Pfam" id="PF26133"/>
    </source>
</evidence>
<keyword evidence="4" id="KW-1185">Reference proteome</keyword>
<accession>A0A4U6VCG9</accession>
<dbReference type="Pfam" id="PF26133">
    <property type="entry name" value="DUF8039"/>
    <property type="match status" value="1"/>
</dbReference>
<name>A0A4U6VCG9_SETVI</name>
<feature type="domain" description="DUF8039" evidence="2">
    <location>
        <begin position="46"/>
        <end position="137"/>
    </location>
</feature>
<sequence>MQEGGDSRMADIVASPSQHLGSSCASTGLPEPHMPGLPVEEQLFLVDAITQRTTCELHTLIGNLSIKVVYVSALPILPNHTCHGMEIPPSYASAGVERIPGSQFEGLELDFLAGDGSTTLGEVVHRVILWRKRYIIIPSVEAPPQSSRPLSANPQQRPSPQTSRPSCPPQPAPQSRSPSPPHPGGWSDDDDNNTPPRSPSPGLRAPFKKSRLPPPKPRQRKKKTKEPEVTPEERWEAMTHEERWIEIQVQASEWLREQRELRKAREMEPSPCLRQEPGNDNLCGYYVCEHMHNLLGPKIIKNTEHEFKMWNIQLGLLKKERVAAICEGLIGFLVDEVVNPQGDFHYDG</sequence>
<dbReference type="Gramene" id="TKW26362">
    <property type="protein sequence ID" value="TKW26362"/>
    <property type="gene ID" value="SEVIR_3G183800v2"/>
</dbReference>
<evidence type="ECO:0000256" key="1">
    <source>
        <dbReference type="SAM" id="MobiDB-lite"/>
    </source>
</evidence>
<feature type="region of interest" description="Disordered" evidence="1">
    <location>
        <begin position="142"/>
        <end position="235"/>
    </location>
</feature>
<evidence type="ECO:0000313" key="4">
    <source>
        <dbReference type="Proteomes" id="UP000298652"/>
    </source>
</evidence>
<dbReference type="PANTHER" id="PTHR33018">
    <property type="entry name" value="OS10G0338966 PROTEIN-RELATED"/>
    <property type="match status" value="1"/>
</dbReference>
<feature type="compositionally biased region" description="Low complexity" evidence="1">
    <location>
        <begin position="154"/>
        <end position="165"/>
    </location>
</feature>
<feature type="compositionally biased region" description="Pro residues" evidence="1">
    <location>
        <begin position="166"/>
        <end position="183"/>
    </location>
</feature>
<evidence type="ECO:0000313" key="3">
    <source>
        <dbReference type="EMBL" id="TKW26362.1"/>
    </source>
</evidence>
<feature type="compositionally biased region" description="Basic residues" evidence="1">
    <location>
        <begin position="206"/>
        <end position="224"/>
    </location>
</feature>
<dbReference type="InterPro" id="IPR058352">
    <property type="entry name" value="DUF8039"/>
</dbReference>
<dbReference type="AlphaFoldDB" id="A0A4U6VCG9"/>
<proteinExistence type="predicted"/>
<gene>
    <name evidence="3" type="ORF">SEVIR_3G183800v2</name>
</gene>